<gene>
    <name evidence="4" type="ORF">FDQ92_14590</name>
</gene>
<evidence type="ECO:0000259" key="3">
    <source>
        <dbReference type="PROSITE" id="PS51724"/>
    </source>
</evidence>
<dbReference type="RefSeq" id="WP_137425571.1">
    <property type="nucleotide sequence ID" value="NZ_CP040098.1"/>
</dbReference>
<feature type="transmembrane region" description="Helical" evidence="2">
    <location>
        <begin position="28"/>
        <end position="50"/>
    </location>
</feature>
<evidence type="ECO:0000256" key="1">
    <source>
        <dbReference type="SAM" id="MobiDB-lite"/>
    </source>
</evidence>
<reference evidence="4 5" key="1">
    <citation type="submission" date="2019-05" db="EMBL/GenBank/DDBJ databases">
        <title>The Complete Genome Sequence of the n-alkane-degrading Desulfoglaeba alkanexedens ALDC reveals multiple alkylsuccinate synthase gene clusters.</title>
        <authorList>
            <person name="Callaghan A.V."/>
            <person name="Davidova I.A."/>
            <person name="Duncan K.E."/>
            <person name="Morris B."/>
            <person name="McInerney M.J."/>
        </authorList>
    </citation>
    <scope>NUCLEOTIDE SEQUENCE [LARGE SCALE GENOMIC DNA]</scope>
    <source>
        <strain evidence="4 5">ALDC</strain>
    </source>
</reference>
<proteinExistence type="predicted"/>
<reference evidence="4 5" key="2">
    <citation type="submission" date="2019-05" db="EMBL/GenBank/DDBJ databases">
        <authorList>
            <person name="Suflita J.M."/>
            <person name="Marks C.R."/>
        </authorList>
    </citation>
    <scope>NUCLEOTIDE SEQUENCE [LARGE SCALE GENOMIC DNA]</scope>
    <source>
        <strain evidence="4 5">ALDC</strain>
    </source>
</reference>
<name>A0A4P8L9F7_9BACT</name>
<dbReference type="GO" id="GO:0042834">
    <property type="term" value="F:peptidoglycan binding"/>
    <property type="evidence" value="ECO:0007669"/>
    <property type="project" value="InterPro"/>
</dbReference>
<feature type="compositionally biased region" description="Basic residues" evidence="1">
    <location>
        <begin position="1"/>
        <end position="11"/>
    </location>
</feature>
<dbReference type="PANTHER" id="PTHR38687:SF1">
    <property type="entry name" value="CELL DIVISION PROTEIN DEDD"/>
    <property type="match status" value="1"/>
</dbReference>
<feature type="domain" description="SPOR" evidence="3">
    <location>
        <begin position="176"/>
        <end position="256"/>
    </location>
</feature>
<dbReference type="GO" id="GO:0032506">
    <property type="term" value="P:cytokinetic process"/>
    <property type="evidence" value="ECO:0007669"/>
    <property type="project" value="TreeGrafter"/>
</dbReference>
<dbReference type="PROSITE" id="PS51724">
    <property type="entry name" value="SPOR"/>
    <property type="match status" value="1"/>
</dbReference>
<dbReference type="InterPro" id="IPR052521">
    <property type="entry name" value="Cell_div_SPOR-domain"/>
</dbReference>
<dbReference type="AlphaFoldDB" id="A0A4P8L9F7"/>
<protein>
    <recommendedName>
        <fullName evidence="3">SPOR domain-containing protein</fullName>
    </recommendedName>
</protein>
<dbReference type="SUPFAM" id="SSF110997">
    <property type="entry name" value="Sporulation related repeat"/>
    <property type="match status" value="1"/>
</dbReference>
<dbReference type="Proteomes" id="UP000298602">
    <property type="component" value="Chromosome"/>
</dbReference>
<sequence length="258" mass="27649">MKPSTPRKKMFTGKASPAGWHSSPGNGLVVKVVGALSVCVIVVMLLTFLWKNKPEENREESESGRNRVVKEIPKEEAAPFEPRFFGPQGDEPTAEADAQHGGIPASSGIQAPPGGAPAEPAPEAEMQPPERPAASLSAEIDSEETAAVKSEEASLEAPGAEPPAPRKPEAQTEAKPAEGPQFIVQVGAFKDEANAQKLSRRLEERGLSVQVNPYDHPKLGPLFLVRLTPFADESRARAAMAEIEQREKIKALLIRSGD</sequence>
<accession>A0A4P8L9F7</accession>
<dbReference type="Gene3D" id="3.30.70.1070">
    <property type="entry name" value="Sporulation related repeat"/>
    <property type="match status" value="1"/>
</dbReference>
<evidence type="ECO:0000256" key="2">
    <source>
        <dbReference type="SAM" id="Phobius"/>
    </source>
</evidence>
<keyword evidence="2" id="KW-1133">Transmembrane helix</keyword>
<dbReference type="Pfam" id="PF05036">
    <property type="entry name" value="SPOR"/>
    <property type="match status" value="1"/>
</dbReference>
<feature type="compositionally biased region" description="Basic and acidic residues" evidence="1">
    <location>
        <begin position="164"/>
        <end position="176"/>
    </location>
</feature>
<dbReference type="EMBL" id="CP040098">
    <property type="protein sequence ID" value="QCQ23292.1"/>
    <property type="molecule type" value="Genomic_DNA"/>
</dbReference>
<dbReference type="GO" id="GO:0030428">
    <property type="term" value="C:cell septum"/>
    <property type="evidence" value="ECO:0007669"/>
    <property type="project" value="TreeGrafter"/>
</dbReference>
<dbReference type="InterPro" id="IPR007730">
    <property type="entry name" value="SPOR-like_dom"/>
</dbReference>
<dbReference type="PANTHER" id="PTHR38687">
    <property type="entry name" value="CELL DIVISION PROTEIN DEDD-RELATED"/>
    <property type="match status" value="1"/>
</dbReference>
<keyword evidence="2" id="KW-0812">Transmembrane</keyword>
<feature type="compositionally biased region" description="Low complexity" evidence="1">
    <location>
        <begin position="104"/>
        <end position="127"/>
    </location>
</feature>
<keyword evidence="2" id="KW-0472">Membrane</keyword>
<keyword evidence="5" id="KW-1185">Reference proteome</keyword>
<feature type="region of interest" description="Disordered" evidence="1">
    <location>
        <begin position="53"/>
        <end position="180"/>
    </location>
</feature>
<dbReference type="OrthoDB" id="5484445at2"/>
<dbReference type="GO" id="GO:0032153">
    <property type="term" value="C:cell division site"/>
    <property type="evidence" value="ECO:0007669"/>
    <property type="project" value="TreeGrafter"/>
</dbReference>
<feature type="compositionally biased region" description="Basic and acidic residues" evidence="1">
    <location>
        <begin position="53"/>
        <end position="77"/>
    </location>
</feature>
<dbReference type="InterPro" id="IPR036680">
    <property type="entry name" value="SPOR-like_sf"/>
</dbReference>
<feature type="region of interest" description="Disordered" evidence="1">
    <location>
        <begin position="1"/>
        <end position="24"/>
    </location>
</feature>
<dbReference type="KEGG" id="dax:FDQ92_14590"/>
<organism evidence="4 5">
    <name type="scientific">Desulfoglaeba alkanexedens ALDC</name>
    <dbReference type="NCBI Taxonomy" id="980445"/>
    <lineage>
        <taxon>Bacteria</taxon>
        <taxon>Pseudomonadati</taxon>
        <taxon>Thermodesulfobacteriota</taxon>
        <taxon>Syntrophobacteria</taxon>
        <taxon>Syntrophobacterales</taxon>
        <taxon>Syntrophobacteraceae</taxon>
        <taxon>Desulfoglaeba</taxon>
    </lineage>
</organism>
<evidence type="ECO:0000313" key="5">
    <source>
        <dbReference type="Proteomes" id="UP000298602"/>
    </source>
</evidence>
<evidence type="ECO:0000313" key="4">
    <source>
        <dbReference type="EMBL" id="QCQ23292.1"/>
    </source>
</evidence>